<organism evidence="1 2">
    <name type="scientific">Methanosarcina barkeri str. Wiesmoor</name>
    <dbReference type="NCBI Taxonomy" id="1434109"/>
    <lineage>
        <taxon>Archaea</taxon>
        <taxon>Methanobacteriati</taxon>
        <taxon>Methanobacteriota</taxon>
        <taxon>Stenosarchaea group</taxon>
        <taxon>Methanomicrobia</taxon>
        <taxon>Methanosarcinales</taxon>
        <taxon>Methanosarcinaceae</taxon>
        <taxon>Methanosarcina</taxon>
    </lineage>
</organism>
<dbReference type="EMBL" id="CP009526">
    <property type="protein sequence ID" value="AKB51848.1"/>
    <property type="molecule type" value="Genomic_DNA"/>
</dbReference>
<gene>
    <name evidence="1" type="ORF">MSBRW_2595</name>
</gene>
<dbReference type="HOGENOM" id="CLU_2766037_0_0_2"/>
<reference evidence="1 2" key="1">
    <citation type="submission" date="2014-07" db="EMBL/GenBank/DDBJ databases">
        <title>Methanogenic archaea and the global carbon cycle.</title>
        <authorList>
            <person name="Henriksen J.R."/>
            <person name="Luke J."/>
            <person name="Reinhart S."/>
            <person name="Benedict M.N."/>
            <person name="Youngblut N.D."/>
            <person name="Metcalf M.E."/>
            <person name="Whitaker R.J."/>
            <person name="Metcalf W.W."/>
        </authorList>
    </citation>
    <scope>NUCLEOTIDE SEQUENCE [LARGE SCALE GENOMIC DNA]</scope>
    <source>
        <strain evidence="1 2">Wiesmoor</strain>
    </source>
</reference>
<sequence length="69" mass="8252">MQGFIRFPGEILYKEAFHHEQFIANLPERSKKLDIYYWKLDMGYFCVLTIDLDTDFLYGLTNSYNASIF</sequence>
<evidence type="ECO:0000313" key="1">
    <source>
        <dbReference type="EMBL" id="AKB51848.1"/>
    </source>
</evidence>
<dbReference type="KEGG" id="mbw:MSBRW_2595"/>
<protein>
    <submittedName>
        <fullName evidence="1">Uncharacterized protein</fullName>
    </submittedName>
</protein>
<dbReference type="AlphaFoldDB" id="A0A0E3QPI5"/>
<dbReference type="Proteomes" id="UP000033038">
    <property type="component" value="Chromosome"/>
</dbReference>
<name>A0A0E3QPI5_METBA</name>
<accession>A0A0E3QPI5</accession>
<dbReference type="PATRIC" id="fig|1434109.4.peg.3383"/>
<evidence type="ECO:0000313" key="2">
    <source>
        <dbReference type="Proteomes" id="UP000033038"/>
    </source>
</evidence>
<proteinExistence type="predicted"/>